<evidence type="ECO:0000256" key="6">
    <source>
        <dbReference type="ARBA" id="ARBA00023136"/>
    </source>
</evidence>
<keyword evidence="4 9" id="KW-0812">Transmembrane</keyword>
<feature type="transmembrane region" description="Helical" evidence="9">
    <location>
        <begin position="161"/>
        <end position="185"/>
    </location>
</feature>
<dbReference type="Gene3D" id="1.10.4160.10">
    <property type="entry name" value="Hydantoin permease"/>
    <property type="match status" value="1"/>
</dbReference>
<evidence type="ECO:0000256" key="9">
    <source>
        <dbReference type="SAM" id="Phobius"/>
    </source>
</evidence>
<dbReference type="InterPro" id="IPR026030">
    <property type="entry name" value="Pur-cyt_permease_Fcy2/21/22"/>
</dbReference>
<dbReference type="GO" id="GO:0000329">
    <property type="term" value="C:fungal-type vacuole membrane"/>
    <property type="evidence" value="ECO:0007669"/>
    <property type="project" value="TreeGrafter"/>
</dbReference>
<keyword evidence="3 7" id="KW-0813">Transport</keyword>
<feature type="transmembrane region" description="Helical" evidence="9">
    <location>
        <begin position="459"/>
        <end position="478"/>
    </location>
</feature>
<protein>
    <recommendedName>
        <fullName evidence="12">NCS1 family nucleobase:cation symporter-1</fullName>
    </recommendedName>
</protein>
<dbReference type="InterPro" id="IPR001248">
    <property type="entry name" value="Pur-cyt_permease"/>
</dbReference>
<feature type="transmembrane region" description="Helical" evidence="9">
    <location>
        <begin position="223"/>
        <end position="240"/>
    </location>
</feature>
<accession>W9XZP0</accession>
<proteinExistence type="inferred from homology"/>
<dbReference type="RefSeq" id="XP_007725455.1">
    <property type="nucleotide sequence ID" value="XM_007727265.1"/>
</dbReference>
<comment type="subcellular location">
    <subcellularLocation>
        <location evidence="1">Membrane</location>
        <topology evidence="1">Multi-pass membrane protein</topology>
    </subcellularLocation>
</comment>
<dbReference type="GO" id="GO:0022857">
    <property type="term" value="F:transmembrane transporter activity"/>
    <property type="evidence" value="ECO:0007669"/>
    <property type="project" value="InterPro"/>
</dbReference>
<feature type="transmembrane region" description="Helical" evidence="9">
    <location>
        <begin position="260"/>
        <end position="283"/>
    </location>
</feature>
<dbReference type="GeneID" id="19161254"/>
<feature type="transmembrane region" description="Helical" evidence="9">
    <location>
        <begin position="295"/>
        <end position="320"/>
    </location>
</feature>
<organism evidence="10 11">
    <name type="scientific">Capronia coronata CBS 617.96</name>
    <dbReference type="NCBI Taxonomy" id="1182541"/>
    <lineage>
        <taxon>Eukaryota</taxon>
        <taxon>Fungi</taxon>
        <taxon>Dikarya</taxon>
        <taxon>Ascomycota</taxon>
        <taxon>Pezizomycotina</taxon>
        <taxon>Eurotiomycetes</taxon>
        <taxon>Chaetothyriomycetidae</taxon>
        <taxon>Chaetothyriales</taxon>
        <taxon>Herpotrichiellaceae</taxon>
        <taxon>Capronia</taxon>
    </lineage>
</organism>
<dbReference type="GO" id="GO:0005886">
    <property type="term" value="C:plasma membrane"/>
    <property type="evidence" value="ECO:0007669"/>
    <property type="project" value="TreeGrafter"/>
</dbReference>
<reference evidence="10 11" key="1">
    <citation type="submission" date="2013-03" db="EMBL/GenBank/DDBJ databases">
        <title>The Genome Sequence of Capronia coronata CBS 617.96.</title>
        <authorList>
            <consortium name="The Broad Institute Genomics Platform"/>
            <person name="Cuomo C."/>
            <person name="de Hoog S."/>
            <person name="Gorbushina A."/>
            <person name="Walker B."/>
            <person name="Young S.K."/>
            <person name="Zeng Q."/>
            <person name="Gargeya S."/>
            <person name="Fitzgerald M."/>
            <person name="Haas B."/>
            <person name="Abouelleil A."/>
            <person name="Allen A.W."/>
            <person name="Alvarado L."/>
            <person name="Arachchi H.M."/>
            <person name="Berlin A.M."/>
            <person name="Chapman S.B."/>
            <person name="Gainer-Dewar J."/>
            <person name="Goldberg J."/>
            <person name="Griggs A."/>
            <person name="Gujja S."/>
            <person name="Hansen M."/>
            <person name="Howarth C."/>
            <person name="Imamovic A."/>
            <person name="Ireland A."/>
            <person name="Larimer J."/>
            <person name="McCowan C."/>
            <person name="Murphy C."/>
            <person name="Pearson M."/>
            <person name="Poon T.W."/>
            <person name="Priest M."/>
            <person name="Roberts A."/>
            <person name="Saif S."/>
            <person name="Shea T."/>
            <person name="Sisk P."/>
            <person name="Sykes S."/>
            <person name="Wortman J."/>
            <person name="Nusbaum C."/>
            <person name="Birren B."/>
        </authorList>
    </citation>
    <scope>NUCLEOTIDE SEQUENCE [LARGE SCALE GENOMIC DNA]</scope>
    <source>
        <strain evidence="10 11">CBS 617.96</strain>
    </source>
</reference>
<evidence type="ECO:0000313" key="11">
    <source>
        <dbReference type="Proteomes" id="UP000019484"/>
    </source>
</evidence>
<evidence type="ECO:0000256" key="2">
    <source>
        <dbReference type="ARBA" id="ARBA00008974"/>
    </source>
</evidence>
<evidence type="ECO:0000256" key="8">
    <source>
        <dbReference type="SAM" id="MobiDB-lite"/>
    </source>
</evidence>
<dbReference type="Proteomes" id="UP000019484">
    <property type="component" value="Unassembled WGS sequence"/>
</dbReference>
<evidence type="ECO:0000256" key="1">
    <source>
        <dbReference type="ARBA" id="ARBA00004141"/>
    </source>
</evidence>
<dbReference type="PIRSF" id="PIRSF002744">
    <property type="entry name" value="Pur-cyt_permease"/>
    <property type="match status" value="1"/>
</dbReference>
<keyword evidence="11" id="KW-1185">Reference proteome</keyword>
<keyword evidence="5 9" id="KW-1133">Transmembrane helix</keyword>
<evidence type="ECO:0000313" key="10">
    <source>
        <dbReference type="EMBL" id="EXJ86017.1"/>
    </source>
</evidence>
<feature type="transmembrane region" description="Helical" evidence="9">
    <location>
        <begin position="390"/>
        <end position="410"/>
    </location>
</feature>
<dbReference type="STRING" id="1182541.W9XZP0"/>
<dbReference type="EMBL" id="AMWN01000005">
    <property type="protein sequence ID" value="EXJ86017.1"/>
    <property type="molecule type" value="Genomic_DNA"/>
</dbReference>
<feature type="transmembrane region" description="Helical" evidence="9">
    <location>
        <begin position="490"/>
        <end position="514"/>
    </location>
</feature>
<dbReference type="Pfam" id="PF02133">
    <property type="entry name" value="Transp_cyt_pur"/>
    <property type="match status" value="1"/>
</dbReference>
<feature type="region of interest" description="Disordered" evidence="8">
    <location>
        <begin position="1"/>
        <end position="21"/>
    </location>
</feature>
<feature type="transmembrane region" description="Helical" evidence="9">
    <location>
        <begin position="118"/>
        <end position="140"/>
    </location>
</feature>
<gene>
    <name evidence="10" type="ORF">A1O1_06386</name>
</gene>
<dbReference type="OrthoDB" id="5428495at2759"/>
<feature type="transmembrane region" description="Helical" evidence="9">
    <location>
        <begin position="417"/>
        <end position="439"/>
    </location>
</feature>
<evidence type="ECO:0000256" key="7">
    <source>
        <dbReference type="PIRNR" id="PIRNR002744"/>
    </source>
</evidence>
<dbReference type="AlphaFoldDB" id="W9XZP0"/>
<evidence type="ECO:0000256" key="4">
    <source>
        <dbReference type="ARBA" id="ARBA00022692"/>
    </source>
</evidence>
<dbReference type="PANTHER" id="PTHR31806:SF7">
    <property type="entry name" value="TRANSPORTER, PUTATIVE (AFU_ORTHOLOGUE AFUA_2G04690)-RELATED"/>
    <property type="match status" value="1"/>
</dbReference>
<dbReference type="PANTHER" id="PTHR31806">
    <property type="entry name" value="PURINE-CYTOSINE PERMEASE FCY2-RELATED"/>
    <property type="match status" value="1"/>
</dbReference>
<feature type="transmembrane region" description="Helical" evidence="9">
    <location>
        <begin position="349"/>
        <end position="370"/>
    </location>
</feature>
<comment type="caution">
    <text evidence="10">The sequence shown here is derived from an EMBL/GenBank/DDBJ whole genome shotgun (WGS) entry which is preliminary data.</text>
</comment>
<name>W9XZP0_9EURO</name>
<sequence>MATGEAPDYQSSDLESAKEGATVADVPVMTSSVETGNSEEHPTNFFTRFLLRSRQIEDWMDKKLGVEQDAIQRVPTEDRKPPSKFNMVFLWFSMLLSPTLISIGLLGPLFGLSVTDSAILTVFASMLGAVIPSFTATLCPPSGLRQIAFSRFAFGIWGARVCGLLNIVVNIGFGIVNCILAGQLISAVSGYSVPLATGIVIIPVLGFIISLFGFTVIHRWESVAWIIVLILLCVEWGQSAKYYSPTPGLSQLHGIDKSGAALSFFASVFGTCAAWCSMSGDYYVHYPANIDKRLVFGLTWIGLTVPSVFVGLLGVFYGGIIVSDEAMANIYYEGGIGALILATMRPSGWAKFVSVIYALSFLSNLVGILYSSSLSIQIWGKYWMAVPRYFWNFLLAAITLAAAWGGRNVLEDILNNFLVLLGYWTIAFGEILAIEHYYFRPRIGGYDYDTWNDPKKIPLGIGGLGTLLISFGCSFIGMNQVWYAGPVAKLIGVAGGDVGDEFVVVTTAIFYPILRSLELKFIGR</sequence>
<comment type="similarity">
    <text evidence="2 7">Belongs to the purine-cytosine permease (2.A.39) family.</text>
</comment>
<evidence type="ECO:0000256" key="5">
    <source>
        <dbReference type="ARBA" id="ARBA00022989"/>
    </source>
</evidence>
<dbReference type="HOGENOM" id="CLU_026016_2_1_1"/>
<keyword evidence="6 7" id="KW-0472">Membrane</keyword>
<feature type="transmembrane region" description="Helical" evidence="9">
    <location>
        <begin position="88"/>
        <end position="112"/>
    </location>
</feature>
<evidence type="ECO:0000256" key="3">
    <source>
        <dbReference type="ARBA" id="ARBA00022448"/>
    </source>
</evidence>
<evidence type="ECO:0008006" key="12">
    <source>
        <dbReference type="Google" id="ProtNLM"/>
    </source>
</evidence>
<dbReference type="eggNOG" id="ENOG502QR29">
    <property type="taxonomic scope" value="Eukaryota"/>
</dbReference>
<feature type="transmembrane region" description="Helical" evidence="9">
    <location>
        <begin position="191"/>
        <end position="216"/>
    </location>
</feature>